<sequence length="178" mass="20553">MSLWAVTFLEYWKRTCLFLSHRWDCSEFQDIERTRTELKLVQDHQAWPGGVCPPDRSLVLEVTPGPPQERPRPEFAAMAPMTTRSPVTGAEEPYFPENKRFNRTVTGCMVVILMVAVVLVFLMAVILYRSIITVCIYRAGGFLTGWVRRLPRKLPNSVWSSQRRCKSSHCGMKKMKMI</sequence>
<dbReference type="OrthoDB" id="296386at2759"/>
<evidence type="ECO:0000313" key="8">
    <source>
        <dbReference type="EMBL" id="TNN29687.1"/>
    </source>
</evidence>
<evidence type="ECO:0000313" key="9">
    <source>
        <dbReference type="Proteomes" id="UP000314294"/>
    </source>
</evidence>
<gene>
    <name evidence="8" type="primary">Ano7_0</name>
    <name evidence="8" type="ORF">EYF80_060164</name>
</gene>
<accession>A0A4Z2EL54</accession>
<dbReference type="Pfam" id="PF04547">
    <property type="entry name" value="Anoctamin"/>
    <property type="match status" value="1"/>
</dbReference>
<keyword evidence="5 6" id="KW-0472">Membrane</keyword>
<name>A0A4Z2EL54_9TELE</name>
<dbReference type="Proteomes" id="UP000314294">
    <property type="component" value="Unassembled WGS sequence"/>
</dbReference>
<keyword evidence="3 6" id="KW-0812">Transmembrane</keyword>
<dbReference type="InterPro" id="IPR049452">
    <property type="entry name" value="Anoctamin_TM"/>
</dbReference>
<dbReference type="GO" id="GO:0061588">
    <property type="term" value="P:calcium activated phospholipid scrambling"/>
    <property type="evidence" value="ECO:0007669"/>
    <property type="project" value="TreeGrafter"/>
</dbReference>
<comment type="caution">
    <text evidence="8">The sequence shown here is derived from an EMBL/GenBank/DDBJ whole genome shotgun (WGS) entry which is preliminary data.</text>
</comment>
<dbReference type="PANTHER" id="PTHR12308:SF22">
    <property type="entry name" value="ANOCTAMIN-7"/>
    <property type="match status" value="1"/>
</dbReference>
<dbReference type="GO" id="GO:0005254">
    <property type="term" value="F:chloride channel activity"/>
    <property type="evidence" value="ECO:0007669"/>
    <property type="project" value="TreeGrafter"/>
</dbReference>
<evidence type="ECO:0000256" key="3">
    <source>
        <dbReference type="ARBA" id="ARBA00022692"/>
    </source>
</evidence>
<evidence type="ECO:0000259" key="7">
    <source>
        <dbReference type="Pfam" id="PF04547"/>
    </source>
</evidence>
<keyword evidence="9" id="KW-1185">Reference proteome</keyword>
<feature type="domain" description="Anoctamin transmembrane" evidence="7">
    <location>
        <begin position="1"/>
        <end position="132"/>
    </location>
</feature>
<keyword evidence="4 6" id="KW-1133">Transmembrane helix</keyword>
<dbReference type="GO" id="GO:0005886">
    <property type="term" value="C:plasma membrane"/>
    <property type="evidence" value="ECO:0007669"/>
    <property type="project" value="TreeGrafter"/>
</dbReference>
<evidence type="ECO:0000256" key="2">
    <source>
        <dbReference type="ARBA" id="ARBA00009671"/>
    </source>
</evidence>
<organism evidence="8 9">
    <name type="scientific">Liparis tanakae</name>
    <name type="common">Tanaka's snailfish</name>
    <dbReference type="NCBI Taxonomy" id="230148"/>
    <lineage>
        <taxon>Eukaryota</taxon>
        <taxon>Metazoa</taxon>
        <taxon>Chordata</taxon>
        <taxon>Craniata</taxon>
        <taxon>Vertebrata</taxon>
        <taxon>Euteleostomi</taxon>
        <taxon>Actinopterygii</taxon>
        <taxon>Neopterygii</taxon>
        <taxon>Teleostei</taxon>
        <taxon>Neoteleostei</taxon>
        <taxon>Acanthomorphata</taxon>
        <taxon>Eupercaria</taxon>
        <taxon>Perciformes</taxon>
        <taxon>Cottioidei</taxon>
        <taxon>Cottales</taxon>
        <taxon>Liparidae</taxon>
        <taxon>Liparis</taxon>
    </lineage>
</organism>
<feature type="transmembrane region" description="Helical" evidence="6">
    <location>
        <begin position="105"/>
        <end position="128"/>
    </location>
</feature>
<dbReference type="PANTHER" id="PTHR12308">
    <property type="entry name" value="ANOCTAMIN"/>
    <property type="match status" value="1"/>
</dbReference>
<protein>
    <recommendedName>
        <fullName evidence="6">Anoctamin</fullName>
    </recommendedName>
</protein>
<evidence type="ECO:0000256" key="5">
    <source>
        <dbReference type="ARBA" id="ARBA00023136"/>
    </source>
</evidence>
<comment type="similarity">
    <text evidence="2 6">Belongs to the anoctamin family.</text>
</comment>
<evidence type="ECO:0000256" key="1">
    <source>
        <dbReference type="ARBA" id="ARBA00004141"/>
    </source>
</evidence>
<dbReference type="AlphaFoldDB" id="A0A4Z2EL54"/>
<dbReference type="InterPro" id="IPR007632">
    <property type="entry name" value="Anoctamin"/>
</dbReference>
<reference evidence="8 9" key="1">
    <citation type="submission" date="2019-03" db="EMBL/GenBank/DDBJ databases">
        <title>First draft genome of Liparis tanakae, snailfish: a comprehensive survey of snailfish specific genes.</title>
        <authorList>
            <person name="Kim W."/>
            <person name="Song I."/>
            <person name="Jeong J.-H."/>
            <person name="Kim D."/>
            <person name="Kim S."/>
            <person name="Ryu S."/>
            <person name="Song J.Y."/>
            <person name="Lee S.K."/>
        </authorList>
    </citation>
    <scope>NUCLEOTIDE SEQUENCE [LARGE SCALE GENOMIC DNA]</scope>
    <source>
        <tissue evidence="8">Muscle</tissue>
    </source>
</reference>
<evidence type="ECO:0000256" key="4">
    <source>
        <dbReference type="ARBA" id="ARBA00022989"/>
    </source>
</evidence>
<evidence type="ECO:0000256" key="6">
    <source>
        <dbReference type="RuleBase" id="RU280814"/>
    </source>
</evidence>
<dbReference type="EMBL" id="SRLO01005337">
    <property type="protein sequence ID" value="TNN29687.1"/>
    <property type="molecule type" value="Genomic_DNA"/>
</dbReference>
<proteinExistence type="inferred from homology"/>
<comment type="subcellular location">
    <subcellularLocation>
        <location evidence="1 6">Membrane</location>
        <topology evidence="1 6">Multi-pass membrane protein</topology>
    </subcellularLocation>
</comment>
<comment type="caution">
    <text evidence="6">Lacks conserved residue(s) required for the propagation of feature annotation.</text>
</comment>